<dbReference type="EC" id="3.1.-.-" evidence="5"/>
<evidence type="ECO:0000313" key="7">
    <source>
        <dbReference type="EMBL" id="HGE65888.1"/>
    </source>
</evidence>
<dbReference type="PANTHER" id="PTHR39677">
    <property type="entry name" value="RIBONUCLEASE VAPC6"/>
    <property type="match status" value="1"/>
</dbReference>
<dbReference type="InterPro" id="IPR029060">
    <property type="entry name" value="PIN-like_dom_sf"/>
</dbReference>
<organism evidence="7">
    <name type="scientific">Geoglobus ahangari</name>
    <dbReference type="NCBI Taxonomy" id="113653"/>
    <lineage>
        <taxon>Archaea</taxon>
        <taxon>Methanobacteriati</taxon>
        <taxon>Methanobacteriota</taxon>
        <taxon>Archaeoglobi</taxon>
        <taxon>Archaeoglobales</taxon>
        <taxon>Archaeoglobaceae</taxon>
        <taxon>Geoglobus</taxon>
    </lineage>
</organism>
<dbReference type="CDD" id="cd18677">
    <property type="entry name" value="PIN_MjVapC2-VapC6_like"/>
    <property type="match status" value="1"/>
</dbReference>
<name>A0A7C3UGU4_9EURY</name>
<keyword evidence="2 5" id="KW-0540">Nuclease</keyword>
<comment type="cofactor">
    <cofactor evidence="5">
        <name>Mg(2+)</name>
        <dbReference type="ChEBI" id="CHEBI:18420"/>
    </cofactor>
</comment>
<dbReference type="SUPFAM" id="SSF88723">
    <property type="entry name" value="PIN domain-like"/>
    <property type="match status" value="1"/>
</dbReference>
<keyword evidence="4 5" id="KW-0378">Hydrolase</keyword>
<feature type="domain" description="PIN" evidence="6">
    <location>
        <begin position="2"/>
        <end position="134"/>
    </location>
</feature>
<accession>A0A7C3UGU4</accession>
<keyword evidence="1 5" id="KW-1277">Toxin-antitoxin system</keyword>
<evidence type="ECO:0000256" key="1">
    <source>
        <dbReference type="ARBA" id="ARBA00022649"/>
    </source>
</evidence>
<dbReference type="PANTHER" id="PTHR39677:SF4">
    <property type="entry name" value="RIBONUCLEASE VAPC6"/>
    <property type="match status" value="1"/>
</dbReference>
<protein>
    <recommendedName>
        <fullName evidence="5">Ribonuclease VapC</fullName>
        <shortName evidence="5">RNase VapC</shortName>
        <ecNumber evidence="5">3.1.-.-</ecNumber>
    </recommendedName>
    <alternativeName>
        <fullName evidence="5">Putative toxin VapC</fullName>
    </alternativeName>
</protein>
<comment type="similarity">
    <text evidence="5">Belongs to the PINc/VapC protein family.</text>
</comment>
<dbReference type="InterPro" id="IPR022907">
    <property type="entry name" value="VapC_family"/>
</dbReference>
<comment type="caution">
    <text evidence="7">The sequence shown here is derived from an EMBL/GenBank/DDBJ whole genome shotgun (WGS) entry which is preliminary data.</text>
</comment>
<dbReference type="GO" id="GO:0090729">
    <property type="term" value="F:toxin activity"/>
    <property type="evidence" value="ECO:0007669"/>
    <property type="project" value="UniProtKB-KW"/>
</dbReference>
<proteinExistence type="inferred from homology"/>
<dbReference type="Pfam" id="PF01850">
    <property type="entry name" value="PIN"/>
    <property type="match status" value="1"/>
</dbReference>
<feature type="binding site" evidence="5">
    <location>
        <position position="110"/>
    </location>
    <ligand>
        <name>Mg(2+)</name>
        <dbReference type="ChEBI" id="CHEBI:18420"/>
    </ligand>
</feature>
<keyword evidence="3 5" id="KW-0479">Metal-binding</keyword>
<sequence>MSGVFVDSSLFLKILEGDVKAKETFLSLYRTEKLYRNAIVYSEVIYVWIKLVTGKRSFELKKIPDTVKETCSEIGNIRAFLDLAQSLPLSAEIENLAEEIMQKYGLLPNDALIAATCKHYGVRKIATFDEDFKRVDFLEVVEV</sequence>
<evidence type="ECO:0000256" key="2">
    <source>
        <dbReference type="ARBA" id="ARBA00022722"/>
    </source>
</evidence>
<keyword evidence="5" id="KW-0800">Toxin</keyword>
<evidence type="ECO:0000313" key="8">
    <source>
        <dbReference type="EMBL" id="HGU59947.1"/>
    </source>
</evidence>
<evidence type="ECO:0000256" key="4">
    <source>
        <dbReference type="ARBA" id="ARBA00022801"/>
    </source>
</evidence>
<comment type="function">
    <text evidence="5">Toxic component of a toxin-antitoxin (TA) system. An RNase.</text>
</comment>
<dbReference type="EMBL" id="DTAK01000064">
    <property type="protein sequence ID" value="HGU59947.1"/>
    <property type="molecule type" value="Genomic_DNA"/>
</dbReference>
<dbReference type="GO" id="GO:0000287">
    <property type="term" value="F:magnesium ion binding"/>
    <property type="evidence" value="ECO:0007669"/>
    <property type="project" value="UniProtKB-UniRule"/>
</dbReference>
<evidence type="ECO:0000259" key="6">
    <source>
        <dbReference type="SMART" id="SM00670"/>
    </source>
</evidence>
<dbReference type="SMART" id="SM00670">
    <property type="entry name" value="PINc"/>
    <property type="match status" value="1"/>
</dbReference>
<keyword evidence="5" id="KW-0460">Magnesium</keyword>
<dbReference type="EMBL" id="DTPI01000009">
    <property type="protein sequence ID" value="HGE65888.1"/>
    <property type="molecule type" value="Genomic_DNA"/>
</dbReference>
<evidence type="ECO:0000256" key="3">
    <source>
        <dbReference type="ARBA" id="ARBA00022723"/>
    </source>
</evidence>
<dbReference type="GO" id="GO:0004540">
    <property type="term" value="F:RNA nuclease activity"/>
    <property type="evidence" value="ECO:0007669"/>
    <property type="project" value="InterPro"/>
</dbReference>
<dbReference type="Gene3D" id="3.40.50.1010">
    <property type="entry name" value="5'-nuclease"/>
    <property type="match status" value="1"/>
</dbReference>
<reference evidence="7" key="1">
    <citation type="journal article" date="2020" name="mSystems">
        <title>Genome- and Community-Level Interaction Insights into Carbon Utilization and Element Cycling Functions of Hydrothermarchaeota in Hydrothermal Sediment.</title>
        <authorList>
            <person name="Zhou Z."/>
            <person name="Liu Y."/>
            <person name="Xu W."/>
            <person name="Pan J."/>
            <person name="Luo Z.H."/>
            <person name="Li M."/>
        </authorList>
    </citation>
    <scope>NUCLEOTIDE SEQUENCE [LARGE SCALE GENOMIC DNA]</scope>
    <source>
        <strain evidence="8">SpSt-62</strain>
        <strain evidence="7">SpSt-97</strain>
    </source>
</reference>
<dbReference type="InterPro" id="IPR002716">
    <property type="entry name" value="PIN_dom"/>
</dbReference>
<gene>
    <name evidence="5" type="primary">vapC</name>
    <name evidence="8" type="ORF">ENT89_07435</name>
    <name evidence="7" type="ORF">ENX77_01990</name>
</gene>
<dbReference type="AlphaFoldDB" id="A0A7C3UGU4"/>
<feature type="binding site" evidence="5">
    <location>
        <position position="7"/>
    </location>
    <ligand>
        <name>Mg(2+)</name>
        <dbReference type="ChEBI" id="CHEBI:18420"/>
    </ligand>
</feature>
<dbReference type="HAMAP" id="MF_00265">
    <property type="entry name" value="VapC_Nob1"/>
    <property type="match status" value="1"/>
</dbReference>
<evidence type="ECO:0000256" key="5">
    <source>
        <dbReference type="HAMAP-Rule" id="MF_00265"/>
    </source>
</evidence>
<dbReference type="GO" id="GO:0016787">
    <property type="term" value="F:hydrolase activity"/>
    <property type="evidence" value="ECO:0007669"/>
    <property type="project" value="UniProtKB-KW"/>
</dbReference>